<organism evidence="3 4">
    <name type="scientific">Ladona fulva</name>
    <name type="common">Scarce chaser dragonfly</name>
    <name type="synonym">Libellula fulva</name>
    <dbReference type="NCBI Taxonomy" id="123851"/>
    <lineage>
        <taxon>Eukaryota</taxon>
        <taxon>Metazoa</taxon>
        <taxon>Ecdysozoa</taxon>
        <taxon>Arthropoda</taxon>
        <taxon>Hexapoda</taxon>
        <taxon>Insecta</taxon>
        <taxon>Pterygota</taxon>
        <taxon>Palaeoptera</taxon>
        <taxon>Odonata</taxon>
        <taxon>Epiprocta</taxon>
        <taxon>Anisoptera</taxon>
        <taxon>Libelluloidea</taxon>
        <taxon>Libellulidae</taxon>
        <taxon>Ladona</taxon>
    </lineage>
</organism>
<dbReference type="EMBL" id="KZ308765">
    <property type="protein sequence ID" value="KAG8234025.1"/>
    <property type="molecule type" value="Genomic_DNA"/>
</dbReference>
<reference evidence="3" key="2">
    <citation type="submission" date="2017-10" db="EMBL/GenBank/DDBJ databases">
        <title>Ladona fulva Genome sequencing and assembly.</title>
        <authorList>
            <person name="Murali S."/>
            <person name="Richards S."/>
            <person name="Bandaranaike D."/>
            <person name="Bellair M."/>
            <person name="Blankenburg K."/>
            <person name="Chao H."/>
            <person name="Dinh H."/>
            <person name="Doddapaneni H."/>
            <person name="Dugan-Rocha S."/>
            <person name="Elkadiri S."/>
            <person name="Gnanaolivu R."/>
            <person name="Hernandez B."/>
            <person name="Skinner E."/>
            <person name="Javaid M."/>
            <person name="Lee S."/>
            <person name="Li M."/>
            <person name="Ming W."/>
            <person name="Munidasa M."/>
            <person name="Muniz J."/>
            <person name="Nguyen L."/>
            <person name="Hughes D."/>
            <person name="Osuji N."/>
            <person name="Pu L.-L."/>
            <person name="Puazo M."/>
            <person name="Qu C."/>
            <person name="Quiroz J."/>
            <person name="Raj R."/>
            <person name="Weissenberger G."/>
            <person name="Xin Y."/>
            <person name="Zou X."/>
            <person name="Han Y."/>
            <person name="Worley K."/>
            <person name="Muzny D."/>
            <person name="Gibbs R."/>
        </authorList>
    </citation>
    <scope>NUCLEOTIDE SEQUENCE</scope>
    <source>
        <strain evidence="3">Sampled in the wild</strain>
    </source>
</reference>
<gene>
    <name evidence="3" type="ORF">J437_LFUL013193</name>
</gene>
<feature type="region of interest" description="Disordered" evidence="1">
    <location>
        <begin position="78"/>
        <end position="103"/>
    </location>
</feature>
<evidence type="ECO:0000313" key="4">
    <source>
        <dbReference type="Proteomes" id="UP000792457"/>
    </source>
</evidence>
<dbReference type="AlphaFoldDB" id="A0A8K0KFP5"/>
<accession>A0A8K0KFP5</accession>
<name>A0A8K0KFP5_LADFU</name>
<feature type="compositionally biased region" description="Low complexity" evidence="1">
    <location>
        <begin position="79"/>
        <end position="92"/>
    </location>
</feature>
<dbReference type="Pfam" id="PF10312">
    <property type="entry name" value="Cactin_mid"/>
    <property type="match status" value="1"/>
</dbReference>
<keyword evidence="4" id="KW-1185">Reference proteome</keyword>
<evidence type="ECO:0000256" key="1">
    <source>
        <dbReference type="SAM" id="MobiDB-lite"/>
    </source>
</evidence>
<proteinExistence type="predicted"/>
<evidence type="ECO:0000259" key="2">
    <source>
        <dbReference type="Pfam" id="PF10312"/>
    </source>
</evidence>
<feature type="non-terminal residue" evidence="3">
    <location>
        <position position="166"/>
    </location>
</feature>
<dbReference type="Proteomes" id="UP000792457">
    <property type="component" value="Unassembled WGS sequence"/>
</dbReference>
<dbReference type="GO" id="GO:0005737">
    <property type="term" value="C:cytoplasm"/>
    <property type="evidence" value="ECO:0007669"/>
    <property type="project" value="TreeGrafter"/>
</dbReference>
<evidence type="ECO:0000313" key="3">
    <source>
        <dbReference type="EMBL" id="KAG8234025.1"/>
    </source>
</evidence>
<dbReference type="GO" id="GO:0005681">
    <property type="term" value="C:spliceosomal complex"/>
    <property type="evidence" value="ECO:0007669"/>
    <property type="project" value="TreeGrafter"/>
</dbReference>
<dbReference type="GO" id="GO:0045292">
    <property type="term" value="P:mRNA cis splicing, via spliceosome"/>
    <property type="evidence" value="ECO:0007669"/>
    <property type="project" value="TreeGrafter"/>
</dbReference>
<dbReference type="PANTHER" id="PTHR21737">
    <property type="entry name" value="POLYGLUTAMINE BINDING PROTEIN 1/MARVEL MEMBRANE-ASSOCIATING DOMAIN CONTAINING 3"/>
    <property type="match status" value="1"/>
</dbReference>
<dbReference type="InterPro" id="IPR018816">
    <property type="entry name" value="Cactin_central"/>
</dbReference>
<dbReference type="PANTHER" id="PTHR21737:SF4">
    <property type="entry name" value="SPLICING FACTOR CACTIN"/>
    <property type="match status" value="1"/>
</dbReference>
<feature type="domain" description="Splicing factor cactin central" evidence="2">
    <location>
        <begin position="2"/>
        <end position="54"/>
    </location>
</feature>
<reference evidence="3" key="1">
    <citation type="submission" date="2013-04" db="EMBL/GenBank/DDBJ databases">
        <authorList>
            <person name="Qu J."/>
            <person name="Murali S.C."/>
            <person name="Bandaranaike D."/>
            <person name="Bellair M."/>
            <person name="Blankenburg K."/>
            <person name="Chao H."/>
            <person name="Dinh H."/>
            <person name="Doddapaneni H."/>
            <person name="Downs B."/>
            <person name="Dugan-Rocha S."/>
            <person name="Elkadiri S."/>
            <person name="Gnanaolivu R.D."/>
            <person name="Hernandez B."/>
            <person name="Javaid M."/>
            <person name="Jayaseelan J.C."/>
            <person name="Lee S."/>
            <person name="Li M."/>
            <person name="Ming W."/>
            <person name="Munidasa M."/>
            <person name="Muniz J."/>
            <person name="Nguyen L."/>
            <person name="Ongeri F."/>
            <person name="Osuji N."/>
            <person name="Pu L.-L."/>
            <person name="Puazo M."/>
            <person name="Qu C."/>
            <person name="Quiroz J."/>
            <person name="Raj R."/>
            <person name="Weissenberger G."/>
            <person name="Xin Y."/>
            <person name="Zou X."/>
            <person name="Han Y."/>
            <person name="Richards S."/>
            <person name="Worley K."/>
            <person name="Muzny D."/>
            <person name="Gibbs R."/>
        </authorList>
    </citation>
    <scope>NUCLEOTIDE SEQUENCE</scope>
    <source>
        <strain evidence="3">Sampled in the wild</strain>
    </source>
</reference>
<comment type="caution">
    <text evidence="3">The sequence shown here is derived from an EMBL/GenBank/DDBJ whole genome shotgun (WGS) entry which is preliminary data.</text>
</comment>
<dbReference type="OrthoDB" id="265955at2759"/>
<protein>
    <recommendedName>
        <fullName evidence="2">Splicing factor cactin central domain-containing protein</fullName>
    </recommendedName>
</protein>
<sequence length="166" mass="18470">MVFKGKTASQLEALQSQIEGKISGKPEGVDIGYWESLLSQLKAHMARARLRDRHQENLRRKLEVLKAEQGVCVKEEELVAQQEESASEAGSEADNKDAEEEDYNANQVANAMLSESFADFESGGYSPVYLSQYQLEPGTLIVSEEDDLQRLAFTRVQVQGTGSRVE</sequence>